<dbReference type="OMA" id="MCIYMEK"/>
<feature type="compositionally biased region" description="Basic residues" evidence="2">
    <location>
        <begin position="1510"/>
        <end position="1525"/>
    </location>
</feature>
<dbReference type="Proteomes" id="UP000019103">
    <property type="component" value="Unassembled WGS sequence"/>
</dbReference>
<dbReference type="OrthoDB" id="378493at2759"/>
<reference evidence="3 4" key="1">
    <citation type="submission" date="2013-02" db="EMBL/GenBank/DDBJ databases">
        <title>The Genome Annotation of Plasmodium falciparum Palo Alto/Uganda.</title>
        <authorList>
            <consortium name="The Broad Institute Genome Sequencing Platform"/>
            <consortium name="The Broad Institute Genome Sequencing Center for Infectious Disease"/>
            <person name="Neafsey D."/>
            <person name="Hoffman S."/>
            <person name="Volkman S."/>
            <person name="Rosenthal P."/>
            <person name="Walker B."/>
            <person name="Young S.K."/>
            <person name="Zeng Q."/>
            <person name="Gargeya S."/>
            <person name="Fitzgerald M."/>
            <person name="Haas B."/>
            <person name="Abouelleil A."/>
            <person name="Allen A.W."/>
            <person name="Alvarado L."/>
            <person name="Arachchi H.M."/>
            <person name="Berlin A.M."/>
            <person name="Chapman S.B."/>
            <person name="Gainer-Dewar J."/>
            <person name="Goldberg J."/>
            <person name="Griggs A."/>
            <person name="Gujja S."/>
            <person name="Hansen M."/>
            <person name="Howarth C."/>
            <person name="Imamovic A."/>
            <person name="Ireland A."/>
            <person name="Larimer J."/>
            <person name="McCowan C."/>
            <person name="Murphy C."/>
            <person name="Pearson M."/>
            <person name="Poon T.W."/>
            <person name="Priest M."/>
            <person name="Roberts A."/>
            <person name="Saif S."/>
            <person name="Shea T."/>
            <person name="Sisk P."/>
            <person name="Sykes S."/>
            <person name="Wortman J."/>
            <person name="Nusbaum C."/>
            <person name="Birren B."/>
        </authorList>
    </citation>
    <scope>NUCLEOTIDE SEQUENCE [LARGE SCALE GENOMIC DNA]</scope>
    <source>
        <strain evidence="3 4">Palo Alto/Uganda</strain>
    </source>
</reference>
<feature type="compositionally biased region" description="Basic and acidic residues" evidence="2">
    <location>
        <begin position="13"/>
        <end position="28"/>
    </location>
</feature>
<reference evidence="3 4" key="2">
    <citation type="submission" date="2013-02" db="EMBL/GenBank/DDBJ databases">
        <title>The Genome Sequence of Plasmodium falciparum Palo Alto/Uganda.</title>
        <authorList>
            <consortium name="The Broad Institute Genome Sequencing Platform"/>
            <consortium name="The Broad Institute Genome Sequencing Center for Infectious Disease"/>
            <person name="Neafsey D."/>
            <person name="Cheeseman I."/>
            <person name="Volkman S."/>
            <person name="Adams J."/>
            <person name="Walker B."/>
            <person name="Young S.K."/>
            <person name="Zeng Q."/>
            <person name="Gargeya S."/>
            <person name="Fitzgerald M."/>
            <person name="Haas B."/>
            <person name="Abouelleil A."/>
            <person name="Alvarado L."/>
            <person name="Arachchi H.M."/>
            <person name="Berlin A.M."/>
            <person name="Chapman S.B."/>
            <person name="Dewar J."/>
            <person name="Goldberg J."/>
            <person name="Griggs A."/>
            <person name="Gujja S."/>
            <person name="Hansen M."/>
            <person name="Howarth C."/>
            <person name="Imamovic A."/>
            <person name="Larimer J."/>
            <person name="McCowan C."/>
            <person name="Murphy C."/>
            <person name="Neiman D."/>
            <person name="Pearson M."/>
            <person name="Priest M."/>
            <person name="Roberts A."/>
            <person name="Saif S."/>
            <person name="Shea T."/>
            <person name="Sisk P."/>
            <person name="Sykes S."/>
            <person name="Wortman J."/>
            <person name="Nusbaum C."/>
            <person name="Birren B."/>
        </authorList>
    </citation>
    <scope>NUCLEOTIDE SEQUENCE [LARGE SCALE GENOMIC DNA]</scope>
    <source>
        <strain evidence="3 4">Palo Alto/Uganda</strain>
    </source>
</reference>
<feature type="compositionally biased region" description="Basic residues" evidence="2">
    <location>
        <begin position="1"/>
        <end position="10"/>
    </location>
</feature>
<feature type="coiled-coil region" evidence="1">
    <location>
        <begin position="1677"/>
        <end position="1747"/>
    </location>
</feature>
<dbReference type="EMBL" id="KI927282">
    <property type="protein sequence ID" value="ETW57258.1"/>
    <property type="molecule type" value="Genomic_DNA"/>
</dbReference>
<feature type="region of interest" description="Disordered" evidence="2">
    <location>
        <begin position="977"/>
        <end position="999"/>
    </location>
</feature>
<evidence type="ECO:0000256" key="2">
    <source>
        <dbReference type="SAM" id="MobiDB-lite"/>
    </source>
</evidence>
<evidence type="ECO:0000256" key="1">
    <source>
        <dbReference type="SAM" id="Coils"/>
    </source>
</evidence>
<keyword evidence="1" id="KW-0175">Coiled coil</keyword>
<feature type="region of interest" description="Disordered" evidence="2">
    <location>
        <begin position="1"/>
        <end position="28"/>
    </location>
</feature>
<name>W4J4N3_PLAFP</name>
<feature type="region of interest" description="Disordered" evidence="2">
    <location>
        <begin position="491"/>
        <end position="516"/>
    </location>
</feature>
<feature type="region of interest" description="Disordered" evidence="2">
    <location>
        <begin position="1502"/>
        <end position="1525"/>
    </location>
</feature>
<protein>
    <submittedName>
        <fullName evidence="3">Uncharacterized protein</fullName>
    </submittedName>
</protein>
<dbReference type="PANTHER" id="PTHR39308">
    <property type="entry name" value="HEAVY PROTEIN, PUTATIVE-RELATED"/>
    <property type="match status" value="1"/>
</dbReference>
<evidence type="ECO:0000313" key="3">
    <source>
        <dbReference type="EMBL" id="ETW57258.1"/>
    </source>
</evidence>
<feature type="compositionally biased region" description="Basic and acidic residues" evidence="2">
    <location>
        <begin position="982"/>
        <end position="999"/>
    </location>
</feature>
<proteinExistence type="predicted"/>
<evidence type="ECO:0000313" key="4">
    <source>
        <dbReference type="Proteomes" id="UP000019103"/>
    </source>
</evidence>
<organism evidence="3 4">
    <name type="scientific">Plasmodium falciparum (isolate Palo Alto / Uganda)</name>
    <dbReference type="NCBI Taxonomy" id="57270"/>
    <lineage>
        <taxon>Eukaryota</taxon>
        <taxon>Sar</taxon>
        <taxon>Alveolata</taxon>
        <taxon>Apicomplexa</taxon>
        <taxon>Aconoidasida</taxon>
        <taxon>Haemosporida</taxon>
        <taxon>Plasmodiidae</taxon>
        <taxon>Plasmodium</taxon>
        <taxon>Plasmodium (Laverania)</taxon>
    </lineage>
</organism>
<sequence length="2029" mass="245327">MAYHLFKKLQKVSSKENKQKNEKKNDDIDEWIKYLNENSKKEKLLEERDSDTSKDDKNSSYINEYVEYLNKVLKYTECIKNKKDIEENRNETNKDDIYGMNNEDEHTKIKINMNINMNDDIDKGCSYNVNNKSPYIKKICKILYIIEIYNNFKNDSNKCDICIKNNVFVIFEDIFLNSLEILNKLLSLNKDMFLKKNIKIDCNQLKEYINNINILLTETNNGELFFSLFFLEAENSSSIFLIYEIILILQKIYIYDNINFYLYVHNNIIYSNNVNSSYYYNIYSLKCLQILYHDYYKDKTQIYDEDLNIYATKLYHEYLILLNNIKKNKIMYLEYISIFFNENPNMNEDLLNDNIKNKNDLHEEQYVYKTKTKSYYIINNNNNNNNNDFFSIQANKSFSSKLFISEDNKEPQRILRKLNCIKKWNNNMMIYFDTLCDPSSQEDLNIYTYLDDIENRKEEVDKNKIMRNQNSDHNDDCIKALNKCNYKIHNSNVSEHEGGSSNMDMTHEKETKKDNDKLYYSSYSSNEDNKNETSTNYFSSDMSNSFVSIDQESYYYNEENSKRMINKRKKENMKYIEEDNLYLLIIRKKKIDNIRNNIHKLVLNKSNFIDKLLSIVNCNQDAYLINEILLLFLLFSENSTEIKNIITYGRIIETVMKMIKEEHTCLFEKSKELYFLINDINLNMYDKEKTKIFNYTGYMEHMRKYQDGIEIQNIDTNIGGMDNYSNYYLKKDVFKSLEVSNKNNNIDNILCRKECDERLKEAKQIDNEKGGEKKKVDTYNIHNDNNIYNNTYYYNNIINTFLEEIQNTNKKDKEMELYLDNISINIDIKSSLLLLKDLIISSEFGLKYIYELNMLEDFILIIINLYNIILYIYKNDLYKYYHNTLYFINIFLEIFYMLSHYENKNKDQIGLKKLLPLIKNLQFCENSFFFLFKFIYIYMYKIIKNVNIYNSSENIRNFKNHKGYVDADHYSNFKKNNAHKKCHDDKKNSDDGKKISDDKKISENNEYNNKCLDKNDHKIFLLCNNNSLSSLCAQDENDKVLNIFINQHFIHFFNILCRFLYYDEEWCIHFLFNNYNKGSKKSIDIHSEENIFIEASFKIQNYFFLEDILTYYLNNLKEVKYIDMLLILLFYCKNYVIQKNIYEFFICLCEKYTILSTYLNTLFFVDHTIFYYFINYIMESIRTSFLRIKDKMIRKEKKKNNIIKKYDNEDNTNKGKSNDSYTVLNSCNNNNNNYINENIIYDHNNISFCFFVNYMNDLEFLIKILNIINVYINDKDEKNEIIADNNDMANIDLNFEEIIYYNSIYINRLKGKDMYGYLKKLNNNLMRNILILRINNILYKYNNHPIDDEYIYGSLKYLLYFLSNKLICKKKIKCLICVYISILIIYYLRNEEIKIMLIQYIIQNHLFNVLYNLLNYYCTYKFSKKYSFLSSLVKNKDLHINIKNVLDIKRNKYIFYYSNEKALYFIHYIYTNFIHHSFLTNVFEQKGNFFLYNPELNNRSGLRNVEETNKKKKNKKKNKNKKIKNKKNININIIQNKKNINVIQNKNEDKKNQYLLNYKDKNYDYIYNKHFHNNNDIFTLDEHKSFYDNDFKGESNFMLAQNKEISNDRHYNLYSAPSKKNGKKNKKNKLIKDINEDLCYLRKKLDNQEIEHIQEKVYLNKIIEKKNDIINNILYTYVLLKEKNEKTEEENVHLKNALLLKEKENDIILNKNIDTIKNDYINLLKILEKTKNEKDKINTQLDNYTDLLIYLYDNIKECRLYMQNIENITFFKNKNEKYNQEKYFNIQEKTDQSIEHSIKPVHKDEINNVIHVVNPMDKMSVDNKNINIVNEICDNINKENEMNEKKNNMDEIYYPDKNYNYNEKREPLDNLMYNQMNRNGLYQKGEEIYEQSCNEKNTQPYNETNNTQPYNETNKEPYNHTIEQTYTQQHEHSYNHTIGQSYSQQYEHPYNQTNGQSYPQQHEHPYNQPYNEMYVQPYDTSNYQSYNQMYGQYYDNTNFETYNQMYNQHYDNANYQTYNQIDDNKNNPN</sequence>
<dbReference type="PANTHER" id="PTHR39308:SF2">
    <property type="entry name" value="HEAVY PROTEIN, PUTATIVE-RELATED"/>
    <property type="match status" value="1"/>
</dbReference>
<feature type="compositionally biased region" description="Polar residues" evidence="2">
    <location>
        <begin position="491"/>
        <end position="504"/>
    </location>
</feature>
<gene>
    <name evidence="3" type="ORF">PFUGPA_00747</name>
</gene>
<accession>W4J4N3</accession>
<feature type="compositionally biased region" description="Basic and acidic residues" evidence="2">
    <location>
        <begin position="505"/>
        <end position="516"/>
    </location>
</feature>